<comment type="caution">
    <text evidence="1">The sequence shown here is derived from an EMBL/GenBank/DDBJ whole genome shotgun (WGS) entry which is preliminary data.</text>
</comment>
<dbReference type="InterPro" id="IPR022385">
    <property type="entry name" value="Rhs_assc_core"/>
</dbReference>
<dbReference type="SUPFAM" id="SSF56399">
    <property type="entry name" value="ADP-ribosylation"/>
    <property type="match status" value="1"/>
</dbReference>
<sequence length="364" mass="41299">MPAPRETLLCQYRYDPLDRLTDHAQPNTPTLQRFYCKSRLATEIQGTTGHSIVQHDDLLLAQLRRQDDAINTTLLATDQQRSVLQTLEASQQRQPIAYSPYGHRPDENGLTSLLGFNGERRDPVTGHYLLGNGYRAFNPVLMRFNSPDSLSPFGKGGLNSYAYCSGDPINLTDPTGHMFKPTFTTLDKQFLFSHGLLSKKGITAEKAQAKYKKIVNILKAISGRTKHIQATTLEKDKRIALAAENSRPNSPGQLEQLAYEQLRPDFSNIFENPEVITSRFQRPHSSIIENSVKFEQASYVPLLQNLNNQGSRNIYEKLTTPSFFNTFDKKLVDSYKARIKSVTDQHVGELRNEAQRIRSKYFES</sequence>
<reference evidence="1 2" key="1">
    <citation type="submission" date="2023-02" db="EMBL/GenBank/DDBJ databases">
        <title>Pseudomonas chrutzelriedensis sp. nov., a potently antifungal strain isolated from moss.</title>
        <authorList>
            <person name="Schnyder A."/>
            <person name="Kalawong R."/>
            <person name="Eberl L."/>
            <person name="Agnoli K."/>
        </authorList>
    </citation>
    <scope>NUCLEOTIDE SEQUENCE [LARGE SCALE GENOMIC DNA]</scope>
    <source>
        <strain evidence="1 2">681</strain>
    </source>
</reference>
<protein>
    <submittedName>
        <fullName evidence="1">RHS repeat-associated core domain-containing protein</fullName>
    </submittedName>
</protein>
<organism evidence="1 2">
    <name type="scientific">Pseudomonas fungipugnans</name>
    <dbReference type="NCBI Taxonomy" id="3024217"/>
    <lineage>
        <taxon>Bacteria</taxon>
        <taxon>Pseudomonadati</taxon>
        <taxon>Pseudomonadota</taxon>
        <taxon>Gammaproteobacteria</taxon>
        <taxon>Pseudomonadales</taxon>
        <taxon>Pseudomonadaceae</taxon>
        <taxon>Pseudomonas</taxon>
    </lineage>
</organism>
<keyword evidence="2" id="KW-1185">Reference proteome</keyword>
<proteinExistence type="predicted"/>
<dbReference type="PANTHER" id="PTHR32305">
    <property type="match status" value="1"/>
</dbReference>
<gene>
    <name evidence="1" type="ORF">POF45_24480</name>
</gene>
<dbReference type="NCBIfam" id="TIGR03696">
    <property type="entry name" value="Rhs_assc_core"/>
    <property type="match status" value="1"/>
</dbReference>
<evidence type="ECO:0000313" key="1">
    <source>
        <dbReference type="EMBL" id="MDI2594564.1"/>
    </source>
</evidence>
<dbReference type="RefSeq" id="WP_282316952.1">
    <property type="nucleotide sequence ID" value="NZ_JARBWL010000002.1"/>
</dbReference>
<dbReference type="InterPro" id="IPR050708">
    <property type="entry name" value="T6SS_VgrG/RHS"/>
</dbReference>
<dbReference type="Proteomes" id="UP001159100">
    <property type="component" value="Unassembled WGS sequence"/>
</dbReference>
<name>A0ABT6QUL5_9PSED</name>
<evidence type="ECO:0000313" key="2">
    <source>
        <dbReference type="Proteomes" id="UP001159100"/>
    </source>
</evidence>
<dbReference type="PANTHER" id="PTHR32305:SF17">
    <property type="entry name" value="TRNA NUCLEASE WAPA"/>
    <property type="match status" value="1"/>
</dbReference>
<dbReference type="EMBL" id="JARBWL010000002">
    <property type="protein sequence ID" value="MDI2594564.1"/>
    <property type="molecule type" value="Genomic_DNA"/>
</dbReference>
<dbReference type="Gene3D" id="2.180.10.10">
    <property type="entry name" value="RHS repeat-associated core"/>
    <property type="match status" value="1"/>
</dbReference>
<accession>A0ABT6QUL5</accession>